<proteinExistence type="predicted"/>
<feature type="compositionally biased region" description="Low complexity" evidence="1">
    <location>
        <begin position="48"/>
        <end position="59"/>
    </location>
</feature>
<name>A0A2M4B5X0_9DIPT</name>
<dbReference type="AlphaFoldDB" id="A0A2M4B5X0"/>
<protein>
    <submittedName>
        <fullName evidence="2">Putative secreted protein</fullName>
    </submittedName>
</protein>
<evidence type="ECO:0000256" key="1">
    <source>
        <dbReference type="SAM" id="MobiDB-lite"/>
    </source>
</evidence>
<dbReference type="EMBL" id="GGFK01015069">
    <property type="protein sequence ID" value="MBW48390.1"/>
    <property type="molecule type" value="Transcribed_RNA"/>
</dbReference>
<accession>A0A2M4B5X0</accession>
<evidence type="ECO:0000313" key="2">
    <source>
        <dbReference type="EMBL" id="MBW48390.1"/>
    </source>
</evidence>
<reference evidence="2" key="1">
    <citation type="submission" date="2018-01" db="EMBL/GenBank/DDBJ databases">
        <title>An insight into the sialome of Amazonian anophelines.</title>
        <authorList>
            <person name="Ribeiro J.M."/>
            <person name="Scarpassa V."/>
            <person name="Calvo E."/>
        </authorList>
    </citation>
    <scope>NUCLEOTIDE SEQUENCE</scope>
    <source>
        <tissue evidence="2">Salivary glands</tissue>
    </source>
</reference>
<sequence length="73" mass="7978">MLRSSSAILITLRPGSTLAFHYMRAASRRTLCWRNVSPSGHISSAVPAATESCTTSSTSRTREADSSNNRRYS</sequence>
<organism evidence="2">
    <name type="scientific">Anopheles triannulatus</name>
    <dbReference type="NCBI Taxonomy" id="58253"/>
    <lineage>
        <taxon>Eukaryota</taxon>
        <taxon>Metazoa</taxon>
        <taxon>Ecdysozoa</taxon>
        <taxon>Arthropoda</taxon>
        <taxon>Hexapoda</taxon>
        <taxon>Insecta</taxon>
        <taxon>Pterygota</taxon>
        <taxon>Neoptera</taxon>
        <taxon>Endopterygota</taxon>
        <taxon>Diptera</taxon>
        <taxon>Nematocera</taxon>
        <taxon>Culicoidea</taxon>
        <taxon>Culicidae</taxon>
        <taxon>Anophelinae</taxon>
        <taxon>Anopheles</taxon>
    </lineage>
</organism>
<feature type="region of interest" description="Disordered" evidence="1">
    <location>
        <begin position="41"/>
        <end position="73"/>
    </location>
</feature>